<evidence type="ECO:0000256" key="2">
    <source>
        <dbReference type="ARBA" id="ARBA00023242"/>
    </source>
</evidence>
<dbReference type="Pfam" id="PF00172">
    <property type="entry name" value="Zn_clus"/>
    <property type="match status" value="1"/>
</dbReference>
<dbReference type="InterPro" id="IPR001138">
    <property type="entry name" value="Zn2Cys6_DnaBD"/>
</dbReference>
<dbReference type="OrthoDB" id="5386330at2759"/>
<organism evidence="4 5">
    <name type="scientific">Fusarium kuroshium</name>
    <dbReference type="NCBI Taxonomy" id="2010991"/>
    <lineage>
        <taxon>Eukaryota</taxon>
        <taxon>Fungi</taxon>
        <taxon>Dikarya</taxon>
        <taxon>Ascomycota</taxon>
        <taxon>Pezizomycotina</taxon>
        <taxon>Sordariomycetes</taxon>
        <taxon>Hypocreomycetidae</taxon>
        <taxon>Hypocreales</taxon>
        <taxon>Nectriaceae</taxon>
        <taxon>Fusarium</taxon>
        <taxon>Fusarium solani species complex</taxon>
    </lineage>
</organism>
<accession>A0A3M2SFD7</accession>
<evidence type="ECO:0000313" key="5">
    <source>
        <dbReference type="Proteomes" id="UP000277212"/>
    </source>
</evidence>
<dbReference type="GO" id="GO:0000976">
    <property type="term" value="F:transcription cis-regulatory region binding"/>
    <property type="evidence" value="ECO:0007669"/>
    <property type="project" value="TreeGrafter"/>
</dbReference>
<dbReference type="SUPFAM" id="SSF57701">
    <property type="entry name" value="Zn2/Cys6 DNA-binding domain"/>
    <property type="match status" value="1"/>
</dbReference>
<dbReference type="GO" id="GO:0005634">
    <property type="term" value="C:nucleus"/>
    <property type="evidence" value="ECO:0007669"/>
    <property type="project" value="UniProtKB-SubCell"/>
</dbReference>
<dbReference type="Pfam" id="PF11951">
    <property type="entry name" value="Fungal_trans_2"/>
    <property type="match status" value="1"/>
</dbReference>
<comment type="caution">
    <text evidence="4">The sequence shown here is derived from an EMBL/GenBank/DDBJ whole genome shotgun (WGS) entry which is preliminary data.</text>
</comment>
<evidence type="ECO:0000256" key="1">
    <source>
        <dbReference type="ARBA" id="ARBA00004123"/>
    </source>
</evidence>
<reference evidence="4 5" key="1">
    <citation type="submission" date="2017-06" db="EMBL/GenBank/DDBJ databases">
        <title>Comparative genomic analysis of Ambrosia Fusariam Clade fungi.</title>
        <authorList>
            <person name="Stajich J.E."/>
            <person name="Carrillo J."/>
            <person name="Kijimoto T."/>
            <person name="Eskalen A."/>
            <person name="O'Donnell K."/>
            <person name="Kasson M."/>
        </authorList>
    </citation>
    <scope>NUCLEOTIDE SEQUENCE [LARGE SCALE GENOMIC DNA]</scope>
    <source>
        <strain evidence="4">UCR3666</strain>
    </source>
</reference>
<name>A0A3M2SFD7_9HYPO</name>
<dbReference type="PANTHER" id="PTHR37534">
    <property type="entry name" value="TRANSCRIPTIONAL ACTIVATOR PROTEIN UGA3"/>
    <property type="match status" value="1"/>
</dbReference>
<evidence type="ECO:0000313" key="4">
    <source>
        <dbReference type="EMBL" id="RMJ16283.1"/>
    </source>
</evidence>
<dbReference type="Proteomes" id="UP000277212">
    <property type="component" value="Unassembled WGS sequence"/>
</dbReference>
<gene>
    <name evidence="4" type="ORF">CDV36_004030</name>
</gene>
<dbReference type="PROSITE" id="PS50048">
    <property type="entry name" value="ZN2_CY6_FUNGAL_2"/>
    <property type="match status" value="1"/>
</dbReference>
<dbReference type="PANTHER" id="PTHR37534:SF48">
    <property type="entry name" value="FINGER DOMAIN PROTEIN, PUTATIVE-RELATED"/>
    <property type="match status" value="1"/>
</dbReference>
<protein>
    <recommendedName>
        <fullName evidence="3">Zn(2)-C6 fungal-type domain-containing protein</fullName>
    </recommendedName>
</protein>
<dbReference type="SMART" id="SM00066">
    <property type="entry name" value="GAL4"/>
    <property type="match status" value="1"/>
</dbReference>
<sequence>MMSKPCWECLKRRLVCDLGRPGCKKCESRDTECPGYDKKPLKWLHPGQTRSKGRRAKNESNVIQLALKDTTEATTLFEAIEYYNVHICPDLVANGSGATTKSPFIIPLASAPYAPATIRHCLVSSALAHRILQSEQGFEEDRAVLASRLQTHRGAAIRHLASGVKLGSEVGWSNINGRDSREGTLASMLAFLFVELQQSFSPNWRQHSDAAHTLIDLFGGTTQLIQEWPWFNHLFRYFILIDIMGTVTAPAPEVERTNRQLEYIGLLPSMYGVGLWTSLPCPPELLAHIILVNHMRATATDDPLFAHHQHSSAIDLLKRIMAFSVEDWAANINPCPQPKTSNKTVIQRQSELLGWQRVAYIYQSAVALYCISALIDSECNMNNTHTTSDIDVLSLQSSCRKALLQDLKDVASDPKGELRKYLMWPTVIAGIELGVDDETSQSFILSELGWASKTFGTASLLVAQDLLKRIWGSGNNGVRNWDDLFDRPYAFVM</sequence>
<dbReference type="InterPro" id="IPR036864">
    <property type="entry name" value="Zn2-C6_fun-type_DNA-bd_sf"/>
</dbReference>
<comment type="subcellular location">
    <subcellularLocation>
        <location evidence="1">Nucleus</location>
    </subcellularLocation>
</comment>
<dbReference type="GO" id="GO:0008270">
    <property type="term" value="F:zinc ion binding"/>
    <property type="evidence" value="ECO:0007669"/>
    <property type="project" value="InterPro"/>
</dbReference>
<dbReference type="GO" id="GO:0045944">
    <property type="term" value="P:positive regulation of transcription by RNA polymerase II"/>
    <property type="evidence" value="ECO:0007669"/>
    <property type="project" value="TreeGrafter"/>
</dbReference>
<keyword evidence="5" id="KW-1185">Reference proteome</keyword>
<keyword evidence="2" id="KW-0539">Nucleus</keyword>
<dbReference type="AlphaFoldDB" id="A0A3M2SFD7"/>
<proteinExistence type="predicted"/>
<dbReference type="InterPro" id="IPR021858">
    <property type="entry name" value="Fun_TF"/>
</dbReference>
<evidence type="ECO:0000259" key="3">
    <source>
        <dbReference type="PROSITE" id="PS50048"/>
    </source>
</evidence>
<dbReference type="GO" id="GO:0000981">
    <property type="term" value="F:DNA-binding transcription factor activity, RNA polymerase II-specific"/>
    <property type="evidence" value="ECO:0007669"/>
    <property type="project" value="InterPro"/>
</dbReference>
<feature type="domain" description="Zn(2)-C6 fungal-type" evidence="3">
    <location>
        <begin position="5"/>
        <end position="33"/>
    </location>
</feature>
<dbReference type="EMBL" id="NKUJ01000050">
    <property type="protein sequence ID" value="RMJ16283.1"/>
    <property type="molecule type" value="Genomic_DNA"/>
</dbReference>